<evidence type="ECO:0000256" key="1">
    <source>
        <dbReference type="SAM" id="MobiDB-lite"/>
    </source>
</evidence>
<feature type="signal peptide" evidence="2">
    <location>
        <begin position="1"/>
        <end position="21"/>
    </location>
</feature>
<reference evidence="3" key="1">
    <citation type="journal article" date="2020" name="New Phytol.">
        <title>Comparative genomics reveals dynamic genome evolution in host specialist ectomycorrhizal fungi.</title>
        <authorList>
            <person name="Lofgren L.A."/>
            <person name="Nguyen N.H."/>
            <person name="Vilgalys R."/>
            <person name="Ruytinx J."/>
            <person name="Liao H.L."/>
            <person name="Branco S."/>
            <person name="Kuo A."/>
            <person name="LaButti K."/>
            <person name="Lipzen A."/>
            <person name="Andreopoulos W."/>
            <person name="Pangilinan J."/>
            <person name="Riley R."/>
            <person name="Hundley H."/>
            <person name="Na H."/>
            <person name="Barry K."/>
            <person name="Grigoriev I.V."/>
            <person name="Stajich J.E."/>
            <person name="Kennedy P.G."/>
        </authorList>
    </citation>
    <scope>NUCLEOTIDE SEQUENCE</scope>
    <source>
        <strain evidence="3">S12</strain>
    </source>
</reference>
<keyword evidence="2" id="KW-0732">Signal</keyword>
<dbReference type="GeneID" id="64603243"/>
<dbReference type="Proteomes" id="UP000719766">
    <property type="component" value="Unassembled WGS sequence"/>
</dbReference>
<evidence type="ECO:0000313" key="3">
    <source>
        <dbReference type="EMBL" id="KAG1786548.1"/>
    </source>
</evidence>
<name>A0A9P7AE45_9AGAM</name>
<protein>
    <submittedName>
        <fullName evidence="3">Uncharacterized protein</fullName>
    </submittedName>
</protein>
<comment type="caution">
    <text evidence="3">The sequence shown here is derived from an EMBL/GenBank/DDBJ whole genome shotgun (WGS) entry which is preliminary data.</text>
</comment>
<sequence>MIFTSRFTILALLTLLAGANAECAACQEVLYVDGVLTYGLVRIENSDNGSKKCIYVDKMDDVMTCEYADHGMLQDGGSGCPKVSKEENYPGCDVE</sequence>
<proteinExistence type="predicted"/>
<dbReference type="RefSeq" id="XP_041153983.1">
    <property type="nucleotide sequence ID" value="XM_041309479.1"/>
</dbReference>
<keyword evidence="4" id="KW-1185">Reference proteome</keyword>
<feature type="chain" id="PRO_5040170176" evidence="2">
    <location>
        <begin position="22"/>
        <end position="95"/>
    </location>
</feature>
<evidence type="ECO:0000256" key="2">
    <source>
        <dbReference type="SAM" id="SignalP"/>
    </source>
</evidence>
<dbReference type="EMBL" id="JABBWE010000091">
    <property type="protein sequence ID" value="KAG1786548.1"/>
    <property type="molecule type" value="Genomic_DNA"/>
</dbReference>
<feature type="region of interest" description="Disordered" evidence="1">
    <location>
        <begin position="75"/>
        <end position="95"/>
    </location>
</feature>
<accession>A0A9P7AE45</accession>
<evidence type="ECO:0000313" key="4">
    <source>
        <dbReference type="Proteomes" id="UP000719766"/>
    </source>
</evidence>
<dbReference type="OrthoDB" id="2665920at2759"/>
<dbReference type="AlphaFoldDB" id="A0A9P7AE45"/>
<organism evidence="3 4">
    <name type="scientific">Suillus plorans</name>
    <dbReference type="NCBI Taxonomy" id="116603"/>
    <lineage>
        <taxon>Eukaryota</taxon>
        <taxon>Fungi</taxon>
        <taxon>Dikarya</taxon>
        <taxon>Basidiomycota</taxon>
        <taxon>Agaricomycotina</taxon>
        <taxon>Agaricomycetes</taxon>
        <taxon>Agaricomycetidae</taxon>
        <taxon>Boletales</taxon>
        <taxon>Suillineae</taxon>
        <taxon>Suillaceae</taxon>
        <taxon>Suillus</taxon>
    </lineage>
</organism>
<gene>
    <name evidence="3" type="ORF">HD556DRAFT_1530991</name>
</gene>